<dbReference type="EMBL" id="OC316545">
    <property type="protein sequence ID" value="CAD7392429.1"/>
    <property type="molecule type" value="Genomic_DNA"/>
</dbReference>
<dbReference type="InterPro" id="IPR001135">
    <property type="entry name" value="NADH_Q_OxRdtase_suD"/>
</dbReference>
<organism evidence="5">
    <name type="scientific">Timema cristinae</name>
    <name type="common">Walking stick</name>
    <dbReference type="NCBI Taxonomy" id="61476"/>
    <lineage>
        <taxon>Eukaryota</taxon>
        <taxon>Metazoa</taxon>
        <taxon>Ecdysozoa</taxon>
        <taxon>Arthropoda</taxon>
        <taxon>Hexapoda</taxon>
        <taxon>Insecta</taxon>
        <taxon>Pterygota</taxon>
        <taxon>Neoptera</taxon>
        <taxon>Polyneoptera</taxon>
        <taxon>Phasmatodea</taxon>
        <taxon>Timematodea</taxon>
        <taxon>Timematoidea</taxon>
        <taxon>Timematidae</taxon>
        <taxon>Timema</taxon>
    </lineage>
</organism>
<name>A0A7R9CD19_TIMCR</name>
<sequence>MEVEECGSEKVSEYGIGFRSVSSVLPSLAATITGVGVKGRLVDKERGEFGIYLVSDGSSKPYRCKIKAPGFAHLAAIDKLGKNHMLADIVAIIVHPIEIRTSISLSSAVELNTTSTLANYATEVELEEVNPHLRGGRVENHLGKTTLSSPNQDSNLDLPVLSSRAQHDKRRFNRCQVGSHELLGPRFMWGYEKGMSSDSSLTASSADTVGRCTFQAG</sequence>
<dbReference type="Gene3D" id="1.10.645.10">
    <property type="entry name" value="Cytochrome-c3 Hydrogenase, chain B"/>
    <property type="match status" value="1"/>
</dbReference>
<evidence type="ECO:0000256" key="3">
    <source>
        <dbReference type="ARBA" id="ARBA00031562"/>
    </source>
</evidence>
<dbReference type="GO" id="GO:0006120">
    <property type="term" value="P:mitochondrial electron transport, NADH to ubiquinone"/>
    <property type="evidence" value="ECO:0007669"/>
    <property type="project" value="TreeGrafter"/>
</dbReference>
<comment type="similarity">
    <text evidence="1">Belongs to the complex I 49 kDa subunit family.</text>
</comment>
<evidence type="ECO:0000259" key="4">
    <source>
        <dbReference type="Pfam" id="PF00346"/>
    </source>
</evidence>
<dbReference type="PANTHER" id="PTHR11993:SF10">
    <property type="entry name" value="NADH DEHYDROGENASE [UBIQUINONE] IRON-SULFUR PROTEIN 2, MITOCHONDRIAL"/>
    <property type="match status" value="1"/>
</dbReference>
<dbReference type="Pfam" id="PF00346">
    <property type="entry name" value="Complex1_49kDa"/>
    <property type="match status" value="1"/>
</dbReference>
<evidence type="ECO:0000256" key="1">
    <source>
        <dbReference type="ARBA" id="ARBA00005769"/>
    </source>
</evidence>
<protein>
    <recommendedName>
        <fullName evidence="2">Complex I-49kD</fullName>
    </recommendedName>
    <alternativeName>
        <fullName evidence="3">NADH-ubiquinone oxidoreductase 49 kDa subunit</fullName>
    </alternativeName>
</protein>
<evidence type="ECO:0000313" key="5">
    <source>
        <dbReference type="EMBL" id="CAD7392429.1"/>
    </source>
</evidence>
<gene>
    <name evidence="5" type="ORF">TCEB3V08_LOCUS453</name>
</gene>
<accession>A0A7R9CD19</accession>
<dbReference type="GO" id="GO:0016651">
    <property type="term" value="F:oxidoreductase activity, acting on NAD(P)H"/>
    <property type="evidence" value="ECO:0007669"/>
    <property type="project" value="InterPro"/>
</dbReference>
<dbReference type="AlphaFoldDB" id="A0A7R9CD19"/>
<evidence type="ECO:0000256" key="2">
    <source>
        <dbReference type="ARBA" id="ARBA00030505"/>
    </source>
</evidence>
<dbReference type="GO" id="GO:0005739">
    <property type="term" value="C:mitochondrion"/>
    <property type="evidence" value="ECO:0007669"/>
    <property type="project" value="GOC"/>
</dbReference>
<dbReference type="InterPro" id="IPR022885">
    <property type="entry name" value="NDH1_su_D/H"/>
</dbReference>
<dbReference type="GO" id="GO:0051287">
    <property type="term" value="F:NAD binding"/>
    <property type="evidence" value="ECO:0007669"/>
    <property type="project" value="InterPro"/>
</dbReference>
<feature type="domain" description="NADH-quinone oxidoreductase subunit D" evidence="4">
    <location>
        <begin position="42"/>
        <end position="93"/>
    </location>
</feature>
<dbReference type="InterPro" id="IPR029014">
    <property type="entry name" value="NiFe-Hase_large"/>
</dbReference>
<reference evidence="5" key="1">
    <citation type="submission" date="2020-11" db="EMBL/GenBank/DDBJ databases">
        <authorList>
            <person name="Tran Van P."/>
        </authorList>
    </citation>
    <scope>NUCLEOTIDE SEQUENCE</scope>
</reference>
<dbReference type="GO" id="GO:0048038">
    <property type="term" value="F:quinone binding"/>
    <property type="evidence" value="ECO:0007669"/>
    <property type="project" value="InterPro"/>
</dbReference>
<proteinExistence type="inferred from homology"/>
<dbReference type="SUPFAM" id="SSF56762">
    <property type="entry name" value="HydB/Nqo4-like"/>
    <property type="match status" value="1"/>
</dbReference>
<dbReference type="PANTHER" id="PTHR11993">
    <property type="entry name" value="NADH-UBIQUINONE OXIDOREDUCTASE 49 KDA SUBUNIT"/>
    <property type="match status" value="1"/>
</dbReference>